<dbReference type="Pfam" id="PF04365">
    <property type="entry name" value="BrnT_toxin"/>
    <property type="match status" value="1"/>
</dbReference>
<name>A0ABU4W0P3_9HYPH</name>
<comment type="caution">
    <text evidence="1">The sequence shown here is derived from an EMBL/GenBank/DDBJ whole genome shotgun (WGS) entry which is preliminary data.</text>
</comment>
<dbReference type="InterPro" id="IPR007460">
    <property type="entry name" value="BrnT_toxin"/>
</dbReference>
<gene>
    <name evidence="1" type="ORF">RMS29_19145</name>
</gene>
<dbReference type="GeneID" id="86879480"/>
<proteinExistence type="predicted"/>
<dbReference type="Proteomes" id="UP001277561">
    <property type="component" value="Unassembled WGS sequence"/>
</dbReference>
<keyword evidence="2" id="KW-1185">Reference proteome</keyword>
<protein>
    <submittedName>
        <fullName evidence="1">BrnT family toxin</fullName>
    </submittedName>
</protein>
<dbReference type="RefSeq" id="WP_245445370.1">
    <property type="nucleotide sequence ID" value="NZ_CP192764.1"/>
</dbReference>
<reference evidence="1" key="1">
    <citation type="journal article" date="2023" name="Phytobiomes J">
        <title>Deciphering the key players within the bacterial microbiota associated with aerial crown gall tumors on rhododendron: Insights into the gallobiome.</title>
        <authorList>
            <person name="Kuzmanovic N."/>
            <person name="Nesme J."/>
            <person name="Wolf J."/>
            <person name="Neumann-Schaal M."/>
            <person name="Petersen J."/>
            <person name="Fernandez-Gnecco G."/>
            <person name="Sproeer C."/>
            <person name="Bunk B."/>
            <person name="Overmann J."/>
            <person name="Sorensen S.J."/>
            <person name="Idczak E."/>
            <person name="Smalla K."/>
        </authorList>
    </citation>
    <scope>NUCLEOTIDE SEQUENCE [LARGE SCALE GENOMIC DNA]</scope>
    <source>
        <strain evidence="1">Rho-14.1</strain>
    </source>
</reference>
<dbReference type="Gene3D" id="3.10.450.530">
    <property type="entry name" value="Ribonuclease toxin, BrnT, of type II toxin-antitoxin system"/>
    <property type="match status" value="1"/>
</dbReference>
<organism evidence="1 2">
    <name type="scientific">Agrobacterium rosae</name>
    <dbReference type="NCBI Taxonomy" id="1972867"/>
    <lineage>
        <taxon>Bacteria</taxon>
        <taxon>Pseudomonadati</taxon>
        <taxon>Pseudomonadota</taxon>
        <taxon>Alphaproteobacteria</taxon>
        <taxon>Hyphomicrobiales</taxon>
        <taxon>Rhizobiaceae</taxon>
        <taxon>Rhizobium/Agrobacterium group</taxon>
        <taxon>Agrobacterium</taxon>
    </lineage>
</organism>
<dbReference type="EMBL" id="JAVRAD010000009">
    <property type="protein sequence ID" value="MDX8331345.1"/>
    <property type="molecule type" value="Genomic_DNA"/>
</dbReference>
<accession>A0ABU4W0P3</accession>
<sequence length="140" mass="16328">MAQKQKGNVQYLNPLLLRAQEGILRHRSSIAFFDKVVTIVVPRLRMFEWDKEKNTLNVEKHGIGFSLAVRIFDGPVLTWIDDRNDYAETRYHSIGQIDGLVVLAVIHTDRAGKTRLISARSANRRERRRYDEEVRKRVDP</sequence>
<evidence type="ECO:0000313" key="1">
    <source>
        <dbReference type="EMBL" id="MDX8331345.1"/>
    </source>
</evidence>
<evidence type="ECO:0000313" key="2">
    <source>
        <dbReference type="Proteomes" id="UP001277561"/>
    </source>
</evidence>
<dbReference type="InterPro" id="IPR038573">
    <property type="entry name" value="BrnT_sf"/>
</dbReference>